<evidence type="ECO:0000313" key="12">
    <source>
        <dbReference type="Proteomes" id="UP000077069"/>
    </source>
</evidence>
<keyword evidence="3" id="KW-0719">Serine esterase</keyword>
<dbReference type="STRING" id="1460663.A0A177CUW0"/>
<dbReference type="GO" id="GO:0005576">
    <property type="term" value="C:extracellular region"/>
    <property type="evidence" value="ECO:0007669"/>
    <property type="project" value="InterPro"/>
</dbReference>
<dbReference type="EMBL" id="KV441549">
    <property type="protein sequence ID" value="OAG10660.1"/>
    <property type="molecule type" value="Genomic_DNA"/>
</dbReference>
<comment type="similarity">
    <text evidence="1">Belongs to the cutinase family.</text>
</comment>
<feature type="region of interest" description="Disordered" evidence="10">
    <location>
        <begin position="72"/>
        <end position="109"/>
    </location>
</feature>
<dbReference type="SMART" id="SM01110">
    <property type="entry name" value="Cutinase"/>
    <property type="match status" value="1"/>
</dbReference>
<evidence type="ECO:0000256" key="9">
    <source>
        <dbReference type="PIRSR" id="PIRSR611150-2"/>
    </source>
</evidence>
<dbReference type="OrthoDB" id="2975078at2759"/>
<reference evidence="11 12" key="1">
    <citation type="submission" date="2016-05" db="EMBL/GenBank/DDBJ databases">
        <title>Comparative analysis of secretome profiles of manganese(II)-oxidizing ascomycete fungi.</title>
        <authorList>
            <consortium name="DOE Joint Genome Institute"/>
            <person name="Zeiner C.A."/>
            <person name="Purvine S.O."/>
            <person name="Zink E.M."/>
            <person name="Wu S."/>
            <person name="Pasa-Tolic L."/>
            <person name="Chaput D.L."/>
            <person name="Haridas S."/>
            <person name="Grigoriev I.V."/>
            <person name="Santelli C.M."/>
            <person name="Hansel C.M."/>
        </authorList>
    </citation>
    <scope>NUCLEOTIDE SEQUENCE [LARGE SCALE GENOMIC DNA]</scope>
    <source>
        <strain evidence="11 12">AP3s5-JAC2a</strain>
    </source>
</reference>
<dbReference type="InterPro" id="IPR029058">
    <property type="entry name" value="AB_hydrolase_fold"/>
</dbReference>
<dbReference type="InParanoid" id="A0A177CUW0"/>
<gene>
    <name evidence="11" type="ORF">CC84DRAFT_1194020</name>
</gene>
<feature type="active site" description="Nucleophile" evidence="8">
    <location>
        <position position="216"/>
    </location>
</feature>
<dbReference type="PANTHER" id="PTHR48250:SF2">
    <property type="entry name" value="CUTINASE"/>
    <property type="match status" value="1"/>
</dbReference>
<organism evidence="11 12">
    <name type="scientific">Paraphaeosphaeria sporulosa</name>
    <dbReference type="NCBI Taxonomy" id="1460663"/>
    <lineage>
        <taxon>Eukaryota</taxon>
        <taxon>Fungi</taxon>
        <taxon>Dikarya</taxon>
        <taxon>Ascomycota</taxon>
        <taxon>Pezizomycotina</taxon>
        <taxon>Dothideomycetes</taxon>
        <taxon>Pleosporomycetidae</taxon>
        <taxon>Pleosporales</taxon>
        <taxon>Massarineae</taxon>
        <taxon>Didymosphaeriaceae</taxon>
        <taxon>Paraphaeosphaeria</taxon>
    </lineage>
</organism>
<dbReference type="GO" id="GO:0016052">
    <property type="term" value="P:carbohydrate catabolic process"/>
    <property type="evidence" value="ECO:0007669"/>
    <property type="project" value="TreeGrafter"/>
</dbReference>
<dbReference type="AlphaFoldDB" id="A0A177CUW0"/>
<dbReference type="InterPro" id="IPR000675">
    <property type="entry name" value="Cutinase/axe"/>
</dbReference>
<dbReference type="Gene3D" id="3.40.50.1820">
    <property type="entry name" value="alpha/beta hydrolase"/>
    <property type="match status" value="1"/>
</dbReference>
<feature type="active site" evidence="8">
    <location>
        <position position="266"/>
    </location>
</feature>
<evidence type="ECO:0000256" key="1">
    <source>
        <dbReference type="ARBA" id="ARBA00007534"/>
    </source>
</evidence>
<keyword evidence="6 9" id="KW-1015">Disulfide bond</keyword>
<dbReference type="RefSeq" id="XP_018041025.1">
    <property type="nucleotide sequence ID" value="XM_018181335.1"/>
</dbReference>
<evidence type="ECO:0000256" key="5">
    <source>
        <dbReference type="ARBA" id="ARBA00022801"/>
    </source>
</evidence>
<feature type="disulfide bond" evidence="9">
    <location>
        <begin position="262"/>
        <end position="269"/>
    </location>
</feature>
<evidence type="ECO:0000256" key="2">
    <source>
        <dbReference type="ARBA" id="ARBA00013095"/>
    </source>
</evidence>
<dbReference type="SUPFAM" id="SSF53474">
    <property type="entry name" value="alpha/beta-Hydrolases"/>
    <property type="match status" value="1"/>
</dbReference>
<evidence type="ECO:0000313" key="11">
    <source>
        <dbReference type="EMBL" id="OAG10660.1"/>
    </source>
</evidence>
<evidence type="ECO:0000256" key="6">
    <source>
        <dbReference type="ARBA" id="ARBA00023157"/>
    </source>
</evidence>
<keyword evidence="4" id="KW-0732">Signal</keyword>
<comment type="catalytic activity">
    <reaction evidence="7">
        <text>cutin + H2O = cutin monomers.</text>
        <dbReference type="EC" id="3.1.1.74"/>
    </reaction>
</comment>
<keyword evidence="5" id="KW-0378">Hydrolase</keyword>
<feature type="active site" description="Proton donor/acceptor" evidence="8">
    <location>
        <position position="279"/>
    </location>
</feature>
<dbReference type="PANTHER" id="PTHR48250">
    <property type="entry name" value="CUTINASE 2-RELATED"/>
    <property type="match status" value="1"/>
</dbReference>
<evidence type="ECO:0000256" key="7">
    <source>
        <dbReference type="ARBA" id="ARBA00034045"/>
    </source>
</evidence>
<evidence type="ECO:0000256" key="3">
    <source>
        <dbReference type="ARBA" id="ARBA00022487"/>
    </source>
</evidence>
<feature type="compositionally biased region" description="Low complexity" evidence="10">
    <location>
        <begin position="75"/>
        <end position="96"/>
    </location>
</feature>
<feature type="disulfide bond" evidence="9">
    <location>
        <begin position="131"/>
        <end position="205"/>
    </location>
</feature>
<dbReference type="Pfam" id="PF01083">
    <property type="entry name" value="Cutinase"/>
    <property type="match status" value="1"/>
</dbReference>
<keyword evidence="12" id="KW-1185">Reference proteome</keyword>
<dbReference type="InterPro" id="IPR011150">
    <property type="entry name" value="Cutinase_monf"/>
</dbReference>
<name>A0A177CUW0_9PLEO</name>
<dbReference type="Proteomes" id="UP000077069">
    <property type="component" value="Unassembled WGS sequence"/>
</dbReference>
<dbReference type="EC" id="3.1.1.74" evidence="2"/>
<evidence type="ECO:0000256" key="4">
    <source>
        <dbReference type="ARBA" id="ARBA00022729"/>
    </source>
</evidence>
<accession>A0A177CUW0</accession>
<sequence>MRYTPVTVLLLAGLSDARPRPQFNIPGFDLPSFVLPAGWSLPTGGFGLGTGSGGVGSGAGFPLPSFGSLPGATGAASSVQATATPTSAATQPTSTGSAGGSETVGSDCTPQAGSSNGFGGTENGVTDKNCCTGLTVIFARGTTEMGNVGSVSGPPMFKSLRSKLGDGKVTIQGVDYPADAAGNANLGASGGPEMAKLVKAAISQCPDSKIFVSGYSQGAMVVHNAFKQGISASDVTGALMFGDPLKTQSISGLSTDKLKEFCATADSICGTGDNPQGSHISYGSVADEAADWIIKASGLS</sequence>
<evidence type="ECO:0000256" key="8">
    <source>
        <dbReference type="PIRSR" id="PIRSR611150-1"/>
    </source>
</evidence>
<dbReference type="GeneID" id="28764821"/>
<evidence type="ECO:0000256" key="10">
    <source>
        <dbReference type="SAM" id="MobiDB-lite"/>
    </source>
</evidence>
<proteinExistence type="inferred from homology"/>
<dbReference type="GO" id="GO:0050525">
    <property type="term" value="F:cutinase activity"/>
    <property type="evidence" value="ECO:0007669"/>
    <property type="project" value="UniProtKB-EC"/>
</dbReference>
<protein>
    <recommendedName>
        <fullName evidence="2">cutinase</fullName>
        <ecNumber evidence="2">3.1.1.74</ecNumber>
    </recommendedName>
</protein>